<dbReference type="InterPro" id="IPR001453">
    <property type="entry name" value="MoaB/Mog_dom"/>
</dbReference>
<dbReference type="Gene3D" id="3.30.70.640">
    <property type="entry name" value="Molybdopterin cofactor biosynthesis C (MoaC) domain"/>
    <property type="match status" value="1"/>
</dbReference>
<name>A0A809R8C3_9BACT</name>
<dbReference type="Pfam" id="PF01967">
    <property type="entry name" value="MoaC"/>
    <property type="match status" value="1"/>
</dbReference>
<dbReference type="PANTHER" id="PTHR43764:SF1">
    <property type="entry name" value="MOLYBDOPTERIN MOLYBDOTRANSFERASE"/>
    <property type="match status" value="1"/>
</dbReference>
<dbReference type="InterPro" id="IPR023045">
    <property type="entry name" value="MoaC"/>
</dbReference>
<evidence type="ECO:0000256" key="1">
    <source>
        <dbReference type="ARBA" id="ARBA00005046"/>
    </source>
</evidence>
<dbReference type="SMART" id="SM00852">
    <property type="entry name" value="MoCF_biosynth"/>
    <property type="match status" value="1"/>
</dbReference>
<keyword evidence="2" id="KW-0501">Molybdenum cofactor biosynthesis</keyword>
<dbReference type="InterPro" id="IPR036522">
    <property type="entry name" value="MoaC_sf"/>
</dbReference>
<comment type="pathway">
    <text evidence="1">Cofactor biosynthesis; molybdopterin biosynthesis.</text>
</comment>
<dbReference type="InterPro" id="IPR051920">
    <property type="entry name" value="MPT_Adenylyltrnsfr/MoaC-Rel"/>
</dbReference>
<feature type="domain" description="MoaB/Mog" evidence="3">
    <location>
        <begin position="149"/>
        <end position="293"/>
    </location>
</feature>
<accession>A0A809R8C3</accession>
<dbReference type="InterPro" id="IPR002820">
    <property type="entry name" value="Mopterin_CF_biosynth-C_dom"/>
</dbReference>
<dbReference type="NCBIfam" id="TIGR00581">
    <property type="entry name" value="moaC"/>
    <property type="match status" value="1"/>
</dbReference>
<evidence type="ECO:0000256" key="2">
    <source>
        <dbReference type="ARBA" id="ARBA00023150"/>
    </source>
</evidence>
<dbReference type="NCBIfam" id="NF002947">
    <property type="entry name" value="PRK03604.1"/>
    <property type="match status" value="1"/>
</dbReference>
<evidence type="ECO:0000259" key="3">
    <source>
        <dbReference type="SMART" id="SM00852"/>
    </source>
</evidence>
<dbReference type="CDD" id="cd00886">
    <property type="entry name" value="MogA_MoaB"/>
    <property type="match status" value="1"/>
</dbReference>
<dbReference type="CDD" id="cd00528">
    <property type="entry name" value="MoaC"/>
    <property type="match status" value="1"/>
</dbReference>
<gene>
    <name evidence="4" type="ORF">NPRO_13650</name>
</gene>
<dbReference type="KEGG" id="npy:NPRO_13650"/>
<organism evidence="4 5">
    <name type="scientific">Candidatus Nitrosymbiomonas proteolyticus</name>
    <dbReference type="NCBI Taxonomy" id="2608984"/>
    <lineage>
        <taxon>Bacteria</taxon>
        <taxon>Bacillati</taxon>
        <taxon>Armatimonadota</taxon>
        <taxon>Armatimonadota incertae sedis</taxon>
        <taxon>Candidatus Nitrosymbiomonas</taxon>
    </lineage>
</organism>
<dbReference type="Gene3D" id="3.40.980.10">
    <property type="entry name" value="MoaB/Mog-like domain"/>
    <property type="match status" value="1"/>
</dbReference>
<evidence type="ECO:0000313" key="5">
    <source>
        <dbReference type="Proteomes" id="UP000662873"/>
    </source>
</evidence>
<dbReference type="NCBIfam" id="TIGR00177">
    <property type="entry name" value="molyb_syn"/>
    <property type="match status" value="1"/>
</dbReference>
<dbReference type="AlphaFoldDB" id="A0A809R8C3"/>
<dbReference type="SUPFAM" id="SSF55040">
    <property type="entry name" value="Molybdenum cofactor biosynthesis protein C, MoaC"/>
    <property type="match status" value="1"/>
</dbReference>
<dbReference type="InterPro" id="IPR012247">
    <property type="entry name" value="MoaC_MogA"/>
</dbReference>
<protein>
    <submittedName>
        <fullName evidence="4">Cyclic pyranopterin monophosphate synthase accessory protein 2</fullName>
    </submittedName>
</protein>
<dbReference type="PROSITE" id="PS01078">
    <property type="entry name" value="MOCF_BIOSYNTHESIS_1"/>
    <property type="match status" value="1"/>
</dbReference>
<dbReference type="EMBL" id="AP021858">
    <property type="protein sequence ID" value="BBO23770.1"/>
    <property type="molecule type" value="Genomic_DNA"/>
</dbReference>
<dbReference type="PANTHER" id="PTHR43764">
    <property type="entry name" value="MOLYBDENUM COFACTOR BIOSYNTHESIS"/>
    <property type="match status" value="1"/>
</dbReference>
<dbReference type="Pfam" id="PF00994">
    <property type="entry name" value="MoCF_biosynth"/>
    <property type="match status" value="1"/>
</dbReference>
<dbReference type="InterPro" id="IPR008284">
    <property type="entry name" value="MoCF_biosynth_CS"/>
</dbReference>
<dbReference type="InterPro" id="IPR036425">
    <property type="entry name" value="MoaB/Mog-like_dom_sf"/>
</dbReference>
<proteinExistence type="predicted"/>
<evidence type="ECO:0000313" key="4">
    <source>
        <dbReference type="EMBL" id="BBO23770.1"/>
    </source>
</evidence>
<dbReference type="GO" id="GO:0006777">
    <property type="term" value="P:Mo-molybdopterin cofactor biosynthetic process"/>
    <property type="evidence" value="ECO:0007669"/>
    <property type="project" value="UniProtKB-KW"/>
</dbReference>
<dbReference type="SUPFAM" id="SSF53218">
    <property type="entry name" value="Molybdenum cofactor biosynthesis proteins"/>
    <property type="match status" value="1"/>
</dbReference>
<dbReference type="UniPathway" id="UPA00344"/>
<reference evidence="4" key="1">
    <citation type="journal article" name="DNA Res.">
        <title>The physiological potential of anammox bacteria as revealed by their core genome structure.</title>
        <authorList>
            <person name="Okubo T."/>
            <person name="Toyoda A."/>
            <person name="Fukuhara K."/>
            <person name="Uchiyama I."/>
            <person name="Harigaya Y."/>
            <person name="Kuroiwa M."/>
            <person name="Suzuki T."/>
            <person name="Murakami Y."/>
            <person name="Suwa Y."/>
            <person name="Takami H."/>
        </authorList>
    </citation>
    <scope>NUCLEOTIDE SEQUENCE</scope>
    <source>
        <strain evidence="4">317325-2</strain>
    </source>
</reference>
<dbReference type="Proteomes" id="UP000662873">
    <property type="component" value="Chromosome"/>
</dbReference>
<sequence>MRDVSSKKHTLRTARAQATLRVSPSTIPLIREGRIDKGDVLESSKVAAIWAAKNTSGLLPYCHPIPVEHVRADFELGEDSIRVTVEVKSIYKTGVEMEALTAASVAALNAYDMLKPIDEALRIESVELIEKTGGKSSFLRPKTESYRAGIVVASDRAATGQYEDLSGPTAEERLLEFNIKTQSYTVVQDEVETIRQTVVSMSDAEKLDIILIIGGTGVAPRDVTPEAVSPLLQVELPGIAEAIRSYGAERNPYAILSRSLSGIRGKSLILCLPGSPHAVRESLLAVFPAALHVLDLLQEASPEGASALHG</sequence>
<dbReference type="PIRSF" id="PIRSF036594">
    <property type="entry name" value="MoaC_MogA"/>
    <property type="match status" value="1"/>
</dbReference>